<dbReference type="Proteomes" id="UP000515150">
    <property type="component" value="Chromosome 4"/>
</dbReference>
<dbReference type="PANTHER" id="PTHR33568:SF3">
    <property type="entry name" value="DNA-DIRECTED DNA POLYMERASE"/>
    <property type="match status" value="1"/>
</dbReference>
<evidence type="ECO:0000256" key="2">
    <source>
        <dbReference type="ARBA" id="ARBA00012417"/>
    </source>
</evidence>
<evidence type="ECO:0000313" key="13">
    <source>
        <dbReference type="RefSeq" id="XP_055363623.1"/>
    </source>
</evidence>
<keyword evidence="6" id="KW-0239">DNA-directed DNA polymerase</keyword>
<dbReference type="SUPFAM" id="SSF53098">
    <property type="entry name" value="Ribonuclease H-like"/>
    <property type="match status" value="1"/>
</dbReference>
<organism evidence="11 12">
    <name type="scientific">Betta splendens</name>
    <name type="common">Siamese fighting fish</name>
    <dbReference type="NCBI Taxonomy" id="158456"/>
    <lineage>
        <taxon>Eukaryota</taxon>
        <taxon>Metazoa</taxon>
        <taxon>Chordata</taxon>
        <taxon>Craniata</taxon>
        <taxon>Vertebrata</taxon>
        <taxon>Euteleostomi</taxon>
        <taxon>Actinopterygii</taxon>
        <taxon>Neopterygii</taxon>
        <taxon>Teleostei</taxon>
        <taxon>Neoteleostei</taxon>
        <taxon>Acanthomorphata</taxon>
        <taxon>Anabantaria</taxon>
        <taxon>Anabantiformes</taxon>
        <taxon>Anabantoidei</taxon>
        <taxon>Osphronemidae</taxon>
        <taxon>Betta</taxon>
    </lineage>
</organism>
<evidence type="ECO:0000256" key="8">
    <source>
        <dbReference type="ARBA" id="ARBA00049244"/>
    </source>
</evidence>
<dbReference type="Pfam" id="PF03175">
    <property type="entry name" value="DNA_pol_B_2"/>
    <property type="match status" value="1"/>
</dbReference>
<dbReference type="Gene3D" id="3.30.420.10">
    <property type="entry name" value="Ribonuclease H-like superfamily/Ribonuclease H"/>
    <property type="match status" value="1"/>
</dbReference>
<protein>
    <recommendedName>
        <fullName evidence="2">DNA-directed DNA polymerase</fullName>
        <ecNumber evidence="2">2.7.7.7</ecNumber>
    </recommendedName>
</protein>
<dbReference type="InterPro" id="IPR012337">
    <property type="entry name" value="RNaseH-like_sf"/>
</dbReference>
<accession>A0A8M1HCC8</accession>
<evidence type="ECO:0000256" key="3">
    <source>
        <dbReference type="ARBA" id="ARBA00022679"/>
    </source>
</evidence>
<dbReference type="InterPro" id="IPR004868">
    <property type="entry name" value="DNA-dir_DNA_pol_B_mt/vir"/>
</dbReference>
<feature type="region of interest" description="Disordered" evidence="9">
    <location>
        <begin position="93"/>
        <end position="124"/>
    </location>
</feature>
<evidence type="ECO:0000256" key="9">
    <source>
        <dbReference type="SAM" id="MobiDB-lite"/>
    </source>
</evidence>
<dbReference type="GO" id="GO:0000166">
    <property type="term" value="F:nucleotide binding"/>
    <property type="evidence" value="ECO:0007669"/>
    <property type="project" value="InterPro"/>
</dbReference>
<gene>
    <name evidence="12 13" type="primary">LOC121202141</name>
</gene>
<evidence type="ECO:0000256" key="7">
    <source>
        <dbReference type="ARBA" id="ARBA00023125"/>
    </source>
</evidence>
<keyword evidence="11" id="KW-1185">Reference proteome</keyword>
<name>A0A8M1HCC8_BETSP</name>
<keyword evidence="3" id="KW-0808">Transferase</keyword>
<keyword evidence="4" id="KW-0548">Nucleotidyltransferase</keyword>
<evidence type="ECO:0000256" key="6">
    <source>
        <dbReference type="ARBA" id="ARBA00022932"/>
    </source>
</evidence>
<dbReference type="AlphaFoldDB" id="A0A8M1HCC8"/>
<feature type="compositionally biased region" description="Polar residues" evidence="9">
    <location>
        <begin position="94"/>
        <end position="103"/>
    </location>
</feature>
<reference evidence="12 13" key="1">
    <citation type="submission" date="2025-04" db="UniProtKB">
        <authorList>
            <consortium name="RefSeq"/>
        </authorList>
    </citation>
    <scope>IDENTIFICATION</scope>
</reference>
<evidence type="ECO:0000256" key="1">
    <source>
        <dbReference type="ARBA" id="ARBA00005755"/>
    </source>
</evidence>
<dbReference type="InterPro" id="IPR036397">
    <property type="entry name" value="RNaseH_sf"/>
</dbReference>
<comment type="similarity">
    <text evidence="1">Belongs to the DNA polymerase type-B family.</text>
</comment>
<dbReference type="OrthoDB" id="8962756at2759"/>
<feature type="domain" description="DNA-directed DNA polymerase family B mitochondria/virus" evidence="10">
    <location>
        <begin position="546"/>
        <end position="737"/>
    </location>
</feature>
<keyword evidence="5" id="KW-0235">DNA replication</keyword>
<comment type="catalytic activity">
    <reaction evidence="8">
        <text>DNA(n) + a 2'-deoxyribonucleoside 5'-triphosphate = DNA(n+1) + diphosphate</text>
        <dbReference type="Rhea" id="RHEA:22508"/>
        <dbReference type="Rhea" id="RHEA-COMP:17339"/>
        <dbReference type="Rhea" id="RHEA-COMP:17340"/>
        <dbReference type="ChEBI" id="CHEBI:33019"/>
        <dbReference type="ChEBI" id="CHEBI:61560"/>
        <dbReference type="ChEBI" id="CHEBI:173112"/>
        <dbReference type="EC" id="2.7.7.7"/>
    </reaction>
</comment>
<dbReference type="EC" id="2.7.7.7" evidence="2"/>
<dbReference type="GO" id="GO:0003887">
    <property type="term" value="F:DNA-directed DNA polymerase activity"/>
    <property type="evidence" value="ECO:0007669"/>
    <property type="project" value="UniProtKB-KW"/>
</dbReference>
<evidence type="ECO:0000256" key="5">
    <source>
        <dbReference type="ARBA" id="ARBA00022705"/>
    </source>
</evidence>
<dbReference type="KEGG" id="bspl:121202141"/>
<evidence type="ECO:0000313" key="12">
    <source>
        <dbReference type="RefSeq" id="XP_040926104.1"/>
    </source>
</evidence>
<dbReference type="RefSeq" id="XP_040926104.1">
    <property type="nucleotide sequence ID" value="XM_041070170.2"/>
</dbReference>
<evidence type="ECO:0000259" key="10">
    <source>
        <dbReference type="Pfam" id="PF03175"/>
    </source>
</evidence>
<evidence type="ECO:0000313" key="11">
    <source>
        <dbReference type="Proteomes" id="UP000515150"/>
    </source>
</evidence>
<dbReference type="RefSeq" id="XP_055363623.1">
    <property type="nucleotide sequence ID" value="XM_055507648.1"/>
</dbReference>
<keyword evidence="7" id="KW-0238">DNA-binding</keyword>
<sequence length="820" mass="92921">MADENSDLNDLQAELEDLLTLISNGQRGFRGVNITTEHFDRLDELVNDLVARVGSVSPVYSPNRDYDFPSGGDEYVSDFDRLEQFVNRFIERLQNPSQRNNELPSEEGAPECGDNDGSGASDETRIVTRNSFNNFEIRRLLNIGQTDKVDYGHFCGTVIGNVAEMVQQALNQTQQGNVIQLELRGDMLRSQAAAVVSVADGVDFSQFQDLLDGAVQSNMEVLTKRLLEKTLDCEIVQKKQRFMYIVNNRNNELCFAINLAHLLYPGITDAEAERRGSELQQRAGLTAQTPVCFTDVEKFEKLVQRRIVIFYRTDLKRLNTFHTAKQRPGKPLYMFLFENHYYGLKNACAFIGTKYLCSHCYTGYDGLLNHKCEGRCNVCLDAACTATRPAAGGGVVCEYCNRWCASAFCLAKDREKVWRPVAQKHASICNMHKKCHRCGLLYYVSLIKIPKPHECPDVKCCICGGVKYAGATEPHRCYIQSLPTPETTTDIPNKKLLFYDFETYPDENGTHVPFYVCVMRGNNSSLWGCYGPDCAVKLLRRYRAKKYKDSVFLAHNSKGFDGHILLSAMVSLGTSPHVVMQGSKLVVFTEPHYNLKFIDSMSFLPFPLASLPKALGFEDAEKGHFPHKFSSKENLNYVGPYPAPEYYGCQQMTPKNREDFMAWYTLVSGGTFNFKAEAKRYCQNDTEILMKACFAFRECFVNGTALDPFKRATIASACMFVFRKCFLKENTLAIPCPYDHKYSCKRFSNACVQWLEWVMFRDGVFIQHALNRGERSFGRLRVDGYCESGGVKVVYEFLGCFYHGCLECFTGSSRLNGENF</sequence>
<dbReference type="GO" id="GO:0006260">
    <property type="term" value="P:DNA replication"/>
    <property type="evidence" value="ECO:0007669"/>
    <property type="project" value="UniProtKB-KW"/>
</dbReference>
<dbReference type="GeneID" id="121202141"/>
<dbReference type="PANTHER" id="PTHR33568">
    <property type="entry name" value="DNA POLYMERASE"/>
    <property type="match status" value="1"/>
</dbReference>
<proteinExistence type="inferred from homology"/>
<evidence type="ECO:0000256" key="4">
    <source>
        <dbReference type="ARBA" id="ARBA00022695"/>
    </source>
</evidence>
<dbReference type="GO" id="GO:0003677">
    <property type="term" value="F:DNA binding"/>
    <property type="evidence" value="ECO:0007669"/>
    <property type="project" value="UniProtKB-KW"/>
</dbReference>